<name>A0AAN9KX09_CANGL</name>
<dbReference type="Proteomes" id="UP001367508">
    <property type="component" value="Unassembled WGS sequence"/>
</dbReference>
<proteinExistence type="predicted"/>
<accession>A0AAN9KX09</accession>
<sequence>MHAPTLLNILDVNFLFLSSPGGFAREYQDLVQLWPSEVVQVPSFPIVIKRISRGRIGAKEIQMIPDDDDSNKGNA</sequence>
<comment type="caution">
    <text evidence="2">The sequence shown here is derived from an EMBL/GenBank/DDBJ whole genome shotgun (WGS) entry which is preliminary data.</text>
</comment>
<evidence type="ECO:0000313" key="2">
    <source>
        <dbReference type="EMBL" id="KAK7323818.1"/>
    </source>
</evidence>
<protein>
    <submittedName>
        <fullName evidence="2">Uncharacterized protein</fullName>
    </submittedName>
</protein>
<feature type="signal peptide" evidence="1">
    <location>
        <begin position="1"/>
        <end position="24"/>
    </location>
</feature>
<feature type="chain" id="PRO_5042886688" evidence="1">
    <location>
        <begin position="25"/>
        <end position="75"/>
    </location>
</feature>
<gene>
    <name evidence="2" type="ORF">VNO77_27313</name>
</gene>
<organism evidence="2 3">
    <name type="scientific">Canavalia gladiata</name>
    <name type="common">Sword bean</name>
    <name type="synonym">Dolichos gladiatus</name>
    <dbReference type="NCBI Taxonomy" id="3824"/>
    <lineage>
        <taxon>Eukaryota</taxon>
        <taxon>Viridiplantae</taxon>
        <taxon>Streptophyta</taxon>
        <taxon>Embryophyta</taxon>
        <taxon>Tracheophyta</taxon>
        <taxon>Spermatophyta</taxon>
        <taxon>Magnoliopsida</taxon>
        <taxon>eudicotyledons</taxon>
        <taxon>Gunneridae</taxon>
        <taxon>Pentapetalae</taxon>
        <taxon>rosids</taxon>
        <taxon>fabids</taxon>
        <taxon>Fabales</taxon>
        <taxon>Fabaceae</taxon>
        <taxon>Papilionoideae</taxon>
        <taxon>50 kb inversion clade</taxon>
        <taxon>NPAAA clade</taxon>
        <taxon>indigoferoid/millettioid clade</taxon>
        <taxon>Phaseoleae</taxon>
        <taxon>Canavalia</taxon>
    </lineage>
</organism>
<dbReference type="AlphaFoldDB" id="A0AAN9KX09"/>
<evidence type="ECO:0000313" key="3">
    <source>
        <dbReference type="Proteomes" id="UP001367508"/>
    </source>
</evidence>
<reference evidence="2 3" key="1">
    <citation type="submission" date="2024-01" db="EMBL/GenBank/DDBJ databases">
        <title>The genomes of 5 underutilized Papilionoideae crops provide insights into root nodulation and disease resistanc.</title>
        <authorList>
            <person name="Jiang F."/>
        </authorList>
    </citation>
    <scope>NUCLEOTIDE SEQUENCE [LARGE SCALE GENOMIC DNA]</scope>
    <source>
        <strain evidence="2">LVBAO_FW01</strain>
        <tissue evidence="2">Leaves</tissue>
    </source>
</reference>
<evidence type="ECO:0000256" key="1">
    <source>
        <dbReference type="SAM" id="SignalP"/>
    </source>
</evidence>
<keyword evidence="1" id="KW-0732">Signal</keyword>
<dbReference type="EMBL" id="JAYMYQ010000006">
    <property type="protein sequence ID" value="KAK7323818.1"/>
    <property type="molecule type" value="Genomic_DNA"/>
</dbReference>
<keyword evidence="3" id="KW-1185">Reference proteome</keyword>